<dbReference type="PANTHER" id="PTHR30469:SF29">
    <property type="entry name" value="BLR2860 PROTEIN"/>
    <property type="match status" value="1"/>
</dbReference>
<dbReference type="InterPro" id="IPR058792">
    <property type="entry name" value="Beta-barrel_RND_2"/>
</dbReference>
<dbReference type="RefSeq" id="WP_237485260.1">
    <property type="nucleotide sequence ID" value="NZ_CAKLCM010000002.1"/>
</dbReference>
<dbReference type="InterPro" id="IPR006143">
    <property type="entry name" value="RND_pump_MFP"/>
</dbReference>
<dbReference type="EMBL" id="CAKLCM010000002">
    <property type="protein sequence ID" value="CAH0527095.1"/>
    <property type="molecule type" value="Genomic_DNA"/>
</dbReference>
<evidence type="ECO:0000256" key="1">
    <source>
        <dbReference type="ARBA" id="ARBA00009477"/>
    </source>
</evidence>
<dbReference type="SUPFAM" id="SSF111369">
    <property type="entry name" value="HlyD-like secretion proteins"/>
    <property type="match status" value="1"/>
</dbReference>
<dbReference type="Gene3D" id="2.40.50.100">
    <property type="match status" value="1"/>
</dbReference>
<dbReference type="Gene3D" id="2.40.30.170">
    <property type="match status" value="1"/>
</dbReference>
<evidence type="ECO:0000313" key="4">
    <source>
        <dbReference type="EMBL" id="CAH0527095.1"/>
    </source>
</evidence>
<accession>A0ABN8DJ29</accession>
<protein>
    <submittedName>
        <fullName evidence="4">Toluene efflux pump periplasmic linker protein TtgG</fullName>
    </submittedName>
</protein>
<evidence type="ECO:0000259" key="2">
    <source>
        <dbReference type="Pfam" id="PF25917"/>
    </source>
</evidence>
<reference evidence="4" key="1">
    <citation type="submission" date="2021-12" db="EMBL/GenBank/DDBJ databases">
        <authorList>
            <person name="Rodrigo-Torres L."/>
            <person name="Arahal R. D."/>
            <person name="Lucena T."/>
        </authorList>
    </citation>
    <scope>NUCLEOTIDE SEQUENCE</scope>
    <source>
        <strain evidence="4">CECT 8226</strain>
    </source>
</reference>
<dbReference type="PANTHER" id="PTHR30469">
    <property type="entry name" value="MULTIDRUG RESISTANCE PROTEIN MDTA"/>
    <property type="match status" value="1"/>
</dbReference>
<feature type="domain" description="Multidrug resistance protein MdtA-like barrel-sandwich hybrid" evidence="2">
    <location>
        <begin position="77"/>
        <end position="202"/>
    </location>
</feature>
<evidence type="ECO:0000259" key="3">
    <source>
        <dbReference type="Pfam" id="PF25954"/>
    </source>
</evidence>
<organism evidence="4 5">
    <name type="scientific">Vibrio hippocampi</name>
    <dbReference type="NCBI Taxonomy" id="654686"/>
    <lineage>
        <taxon>Bacteria</taxon>
        <taxon>Pseudomonadati</taxon>
        <taxon>Pseudomonadota</taxon>
        <taxon>Gammaproteobacteria</taxon>
        <taxon>Vibrionales</taxon>
        <taxon>Vibrionaceae</taxon>
        <taxon>Vibrio</taxon>
    </lineage>
</organism>
<dbReference type="InterPro" id="IPR058625">
    <property type="entry name" value="MdtA-like_BSH"/>
</dbReference>
<dbReference type="Pfam" id="PF25917">
    <property type="entry name" value="BSH_RND"/>
    <property type="match status" value="1"/>
</dbReference>
<dbReference type="Pfam" id="PF25954">
    <property type="entry name" value="Beta-barrel_RND_2"/>
    <property type="match status" value="1"/>
</dbReference>
<dbReference type="Proteomes" id="UP000838160">
    <property type="component" value="Unassembled WGS sequence"/>
</dbReference>
<dbReference type="NCBIfam" id="TIGR01730">
    <property type="entry name" value="RND_mfp"/>
    <property type="match status" value="1"/>
</dbReference>
<name>A0ABN8DJ29_9VIBR</name>
<evidence type="ECO:0000313" key="5">
    <source>
        <dbReference type="Proteomes" id="UP000838160"/>
    </source>
</evidence>
<feature type="domain" description="CusB-like beta-barrel" evidence="3">
    <location>
        <begin position="211"/>
        <end position="280"/>
    </location>
</feature>
<gene>
    <name evidence="4" type="primary">ttgG</name>
    <name evidence="4" type="ORF">VHP8226_02438</name>
</gene>
<comment type="similarity">
    <text evidence="1">Belongs to the membrane fusion protein (MFP) (TC 8.A.1) family.</text>
</comment>
<keyword evidence="5" id="KW-1185">Reference proteome</keyword>
<proteinExistence type="inferred from homology"/>
<comment type="caution">
    <text evidence="4">The sequence shown here is derived from an EMBL/GenBank/DDBJ whole genome shotgun (WGS) entry which is preliminary data.</text>
</comment>
<sequence length="378" mass="40596">MPQQSIMKAVSQRPWLISLFCMVLLSIWLGLGVLKAEEPQPQTVPSQAPLARVVYQNFTATQVDKQLDLYGRTATDRTATLGAEVAGKIVKLNIKKGDYVKVGQGIAQIDQGDLPLQVERANAMLNVRQQEYNASLSLKKRGLQGEVAYATAAANLAEAKAMLRSARLALANSTVLAPFSGIVDHLYIELGDFVAVGDPIAKAIDLKVLVIEADVSERHVQKLTPNQTANIRFSDGSSAKGVVRYISRVASTTTNTFPIEIAIDNPNQGIPAGISAEVELVIDTQAAIKVTPAMLALDEQGDLGVKTLVDDHIKFVPIQLVKAEQDGVWLTGLGQQVDIVILGQGFVRDGDRVEAISVAEANKISTAQHSTAQNATEQ</sequence>